<accession>A0A0T9QXL3</accession>
<sequence>MKNPTGNKIGHHHDLHNIKSGRVEKSRTIKTKSDSAIFYHYTNRHGYTSILSDMAIRSSDKDERGIVHRGWSRIYLTDIKPDIVFRNPRENAIAIFGNTPYQSAVNKMSHYISVQDGSTGYEIIRATRHVYYIQNLVFLSRRFWGRHGCVAEFNLGQ</sequence>
<gene>
    <name evidence="1" type="ORF">ERS008472_03879</name>
</gene>
<protein>
    <submittedName>
        <fullName evidence="1">Uncharacterized protein</fullName>
    </submittedName>
</protein>
<keyword evidence="2" id="KW-1185">Reference proteome</keyword>
<dbReference type="EMBL" id="CQAW01000026">
    <property type="protein sequence ID" value="CNI33971.1"/>
    <property type="molecule type" value="Genomic_DNA"/>
</dbReference>
<reference evidence="2" key="1">
    <citation type="submission" date="2015-03" db="EMBL/GenBank/DDBJ databases">
        <authorList>
            <consortium name="Pathogen Informatics"/>
            <person name="Murphy D."/>
        </authorList>
    </citation>
    <scope>NUCLEOTIDE SEQUENCE [LARGE SCALE GENOMIC DNA]</scope>
    <source>
        <strain evidence="2">IP6945</strain>
    </source>
</reference>
<evidence type="ECO:0000313" key="2">
    <source>
        <dbReference type="Proteomes" id="UP000041882"/>
    </source>
</evidence>
<dbReference type="AlphaFoldDB" id="A0A0T9QXL3"/>
<proteinExistence type="predicted"/>
<organism evidence="1 2">
    <name type="scientific">Yersinia thracica</name>
    <dbReference type="NCBI Taxonomy" id="2890319"/>
    <lineage>
        <taxon>Bacteria</taxon>
        <taxon>Pseudomonadati</taxon>
        <taxon>Pseudomonadota</taxon>
        <taxon>Gammaproteobacteria</taxon>
        <taxon>Enterobacterales</taxon>
        <taxon>Yersiniaceae</taxon>
        <taxon>Yersinia</taxon>
    </lineage>
</organism>
<name>A0A0T9QXL3_9GAMM</name>
<evidence type="ECO:0000313" key="1">
    <source>
        <dbReference type="EMBL" id="CNI33971.1"/>
    </source>
</evidence>
<dbReference type="Proteomes" id="UP000041882">
    <property type="component" value="Unassembled WGS sequence"/>
</dbReference>